<evidence type="ECO:0000313" key="9">
    <source>
        <dbReference type="EMBL" id="ABK98891.1"/>
    </source>
</evidence>
<keyword evidence="6" id="KW-0411">Iron-sulfur</keyword>
<evidence type="ECO:0000256" key="4">
    <source>
        <dbReference type="ARBA" id="ARBA00022723"/>
    </source>
</evidence>
<evidence type="ECO:0000256" key="5">
    <source>
        <dbReference type="ARBA" id="ARBA00023004"/>
    </source>
</evidence>
<dbReference type="InterPro" id="IPR013785">
    <property type="entry name" value="Aldolase_TIM"/>
</dbReference>
<keyword evidence="3" id="KW-0949">S-adenosyl-L-methionine</keyword>
<sequence>MPTIRYLVLGLTTRCNLSCAYCYHAGLERGMDMSPEVARTALDLVALGEGPLHVQLSGGEPTLAREMVRYVVAEIRRLKRPCTVGIQTNATLLDEDLVRFLGEHGVQVGVSLDGPPAIQQRLRGEADKALLGLTLLEKMGVPFRVTTVVGSENCGQLSRLGLMLAGFRCARGIGLDLLVARGGGCSGGMELPDPRILEQEVGSLVRLLAAVNGRRSVPLRLRELDLVGKALSGKRGKGWFCHACLGESLAVHPDGRLYPCGQTLGDDRFEAGSLSHPRLSRLRWNDPRPLGSPDCPGCPLEGSCPGECPSRLYYNRSSRPDLACAVYRGCLAALEGEGRQAVSL</sequence>
<dbReference type="AlphaFoldDB" id="A1ANH1"/>
<dbReference type="OrthoDB" id="9763993at2"/>
<accession>A1ANH1</accession>
<dbReference type="PANTHER" id="PTHR43273">
    <property type="entry name" value="ANAEROBIC SULFATASE-MATURATING ENZYME HOMOLOG ASLB-RELATED"/>
    <property type="match status" value="1"/>
</dbReference>
<dbReference type="NCBIfam" id="TIGR04085">
    <property type="entry name" value="rSAM_more_4Fe4S"/>
    <property type="match status" value="1"/>
</dbReference>
<dbReference type="Pfam" id="PF04055">
    <property type="entry name" value="Radical_SAM"/>
    <property type="match status" value="1"/>
</dbReference>
<dbReference type="SFLD" id="SFLDS00029">
    <property type="entry name" value="Radical_SAM"/>
    <property type="match status" value="1"/>
</dbReference>
<proteinExistence type="inferred from homology"/>
<dbReference type="SFLD" id="SFLDG01386">
    <property type="entry name" value="main_SPASM_domain-containing"/>
    <property type="match status" value="1"/>
</dbReference>
<dbReference type="HOGENOM" id="CLU_009273_3_2_7"/>
<protein>
    <submittedName>
        <fullName evidence="9">Radical SAM domain protein</fullName>
    </submittedName>
</protein>
<dbReference type="InterPro" id="IPR058240">
    <property type="entry name" value="rSAM_sf"/>
</dbReference>
<evidence type="ECO:0000259" key="8">
    <source>
        <dbReference type="PROSITE" id="PS51918"/>
    </source>
</evidence>
<comment type="cofactor">
    <cofactor evidence="1">
        <name>[4Fe-4S] cluster</name>
        <dbReference type="ChEBI" id="CHEBI:49883"/>
    </cofactor>
</comment>
<reference evidence="9 10" key="1">
    <citation type="submission" date="2006-10" db="EMBL/GenBank/DDBJ databases">
        <title>Complete sequence of chromosome of Pelobacter propionicus DSM 2379.</title>
        <authorList>
            <consortium name="US DOE Joint Genome Institute"/>
            <person name="Copeland A."/>
            <person name="Lucas S."/>
            <person name="Lapidus A."/>
            <person name="Barry K."/>
            <person name="Detter J.C."/>
            <person name="Glavina del Rio T."/>
            <person name="Hammon N."/>
            <person name="Israni S."/>
            <person name="Dalin E."/>
            <person name="Tice H."/>
            <person name="Pitluck S."/>
            <person name="Saunders E."/>
            <person name="Brettin T."/>
            <person name="Bruce D."/>
            <person name="Han C."/>
            <person name="Tapia R."/>
            <person name="Schmutz J."/>
            <person name="Larimer F."/>
            <person name="Land M."/>
            <person name="Hauser L."/>
            <person name="Kyrpides N."/>
            <person name="Kim E."/>
            <person name="Lovley D."/>
            <person name="Richardson P."/>
        </authorList>
    </citation>
    <scope>NUCLEOTIDE SEQUENCE [LARGE SCALE GENOMIC DNA]</scope>
    <source>
        <strain evidence="10">DSM 2379 / NBRC 103807 / OttBd1</strain>
    </source>
</reference>
<evidence type="ECO:0000256" key="6">
    <source>
        <dbReference type="ARBA" id="ARBA00023014"/>
    </source>
</evidence>
<dbReference type="PROSITE" id="PS01305">
    <property type="entry name" value="MOAA_NIFB_PQQE"/>
    <property type="match status" value="1"/>
</dbReference>
<dbReference type="KEGG" id="ppd:Ppro_1270"/>
<dbReference type="GO" id="GO:0051539">
    <property type="term" value="F:4 iron, 4 sulfur cluster binding"/>
    <property type="evidence" value="ECO:0007669"/>
    <property type="project" value="UniProtKB-KW"/>
</dbReference>
<evidence type="ECO:0000313" key="10">
    <source>
        <dbReference type="Proteomes" id="UP000006732"/>
    </source>
</evidence>
<dbReference type="InterPro" id="IPR023885">
    <property type="entry name" value="4Fe4S-binding_SPASM_dom"/>
</dbReference>
<dbReference type="RefSeq" id="WP_011735193.1">
    <property type="nucleotide sequence ID" value="NC_008609.1"/>
</dbReference>
<dbReference type="PANTHER" id="PTHR43273:SF3">
    <property type="entry name" value="ANAEROBIC SULFATASE-MATURATING ENZYME HOMOLOG ASLB-RELATED"/>
    <property type="match status" value="1"/>
</dbReference>
<comment type="similarity">
    <text evidence="7">Belongs to the radical SAM superfamily. Anaerobic sulfatase-maturating enzyme family.</text>
</comment>
<dbReference type="Gene3D" id="3.20.20.70">
    <property type="entry name" value="Aldolase class I"/>
    <property type="match status" value="1"/>
</dbReference>
<dbReference type="PROSITE" id="PS51918">
    <property type="entry name" value="RADICAL_SAM"/>
    <property type="match status" value="1"/>
</dbReference>
<feature type="domain" description="Radical SAM core" evidence="8">
    <location>
        <begin position="1"/>
        <end position="220"/>
    </location>
</feature>
<dbReference type="STRING" id="338966.Ppro_1270"/>
<dbReference type="SUPFAM" id="SSF102114">
    <property type="entry name" value="Radical SAM enzymes"/>
    <property type="match status" value="1"/>
</dbReference>
<dbReference type="InterPro" id="IPR000385">
    <property type="entry name" value="MoaA_NifB_PqqE_Fe-S-bd_CS"/>
</dbReference>
<dbReference type="CDD" id="cd01335">
    <property type="entry name" value="Radical_SAM"/>
    <property type="match status" value="1"/>
</dbReference>
<evidence type="ECO:0000256" key="7">
    <source>
        <dbReference type="ARBA" id="ARBA00023601"/>
    </source>
</evidence>
<keyword evidence="4" id="KW-0479">Metal-binding</keyword>
<dbReference type="SFLD" id="SFLDG01067">
    <property type="entry name" value="SPASM/twitch_domain_containing"/>
    <property type="match status" value="1"/>
</dbReference>
<dbReference type="Proteomes" id="UP000006732">
    <property type="component" value="Chromosome"/>
</dbReference>
<dbReference type="GO" id="GO:0016491">
    <property type="term" value="F:oxidoreductase activity"/>
    <property type="evidence" value="ECO:0007669"/>
    <property type="project" value="InterPro"/>
</dbReference>
<dbReference type="InterPro" id="IPR007197">
    <property type="entry name" value="rSAM"/>
</dbReference>
<organism evidence="9 10">
    <name type="scientific">Pelobacter propionicus (strain DSM 2379 / NBRC 103807 / OttBd1)</name>
    <dbReference type="NCBI Taxonomy" id="338966"/>
    <lineage>
        <taxon>Bacteria</taxon>
        <taxon>Pseudomonadati</taxon>
        <taxon>Thermodesulfobacteriota</taxon>
        <taxon>Desulfuromonadia</taxon>
        <taxon>Desulfuromonadales</taxon>
        <taxon>Desulfuromonadaceae</taxon>
        <taxon>Pelobacter</taxon>
    </lineage>
</organism>
<name>A1ANH1_PELPD</name>
<dbReference type="eggNOG" id="COG0641">
    <property type="taxonomic scope" value="Bacteria"/>
</dbReference>
<keyword evidence="10" id="KW-1185">Reference proteome</keyword>
<dbReference type="GO" id="GO:0046872">
    <property type="term" value="F:metal ion binding"/>
    <property type="evidence" value="ECO:0007669"/>
    <property type="project" value="UniProtKB-KW"/>
</dbReference>
<keyword evidence="5" id="KW-0408">Iron</keyword>
<keyword evidence="2" id="KW-0004">4Fe-4S</keyword>
<evidence type="ECO:0000256" key="1">
    <source>
        <dbReference type="ARBA" id="ARBA00001966"/>
    </source>
</evidence>
<evidence type="ECO:0000256" key="2">
    <source>
        <dbReference type="ARBA" id="ARBA00022485"/>
    </source>
</evidence>
<dbReference type="EMBL" id="CP000482">
    <property type="protein sequence ID" value="ABK98891.1"/>
    <property type="molecule type" value="Genomic_DNA"/>
</dbReference>
<gene>
    <name evidence="9" type="ordered locus">Ppro_1270</name>
</gene>
<dbReference type="InterPro" id="IPR023867">
    <property type="entry name" value="Sulphatase_maturase_rSAM"/>
</dbReference>
<evidence type="ECO:0000256" key="3">
    <source>
        <dbReference type="ARBA" id="ARBA00022691"/>
    </source>
</evidence>